<dbReference type="InterPro" id="IPR028082">
    <property type="entry name" value="Peripla_BP_I"/>
</dbReference>
<evidence type="ECO:0000256" key="1">
    <source>
        <dbReference type="ARBA" id="ARBA00022729"/>
    </source>
</evidence>
<dbReference type="InterPro" id="IPR051010">
    <property type="entry name" value="BCAA_transport"/>
</dbReference>
<proteinExistence type="predicted"/>
<accession>A0A0F9W9Q6</accession>
<gene>
    <name evidence="3" type="ORF">LCGC14_0309750</name>
</gene>
<comment type="caution">
    <text evidence="3">The sequence shown here is derived from an EMBL/GenBank/DDBJ whole genome shotgun (WGS) entry which is preliminary data.</text>
</comment>
<evidence type="ECO:0000313" key="3">
    <source>
        <dbReference type="EMBL" id="KKN82426.1"/>
    </source>
</evidence>
<dbReference type="AlphaFoldDB" id="A0A0F9W9Q6"/>
<dbReference type="SUPFAM" id="SSF53822">
    <property type="entry name" value="Periplasmic binding protein-like I"/>
    <property type="match status" value="1"/>
</dbReference>
<feature type="domain" description="Leucine-binding protein" evidence="2">
    <location>
        <begin position="26"/>
        <end position="381"/>
    </location>
</feature>
<dbReference type="Gene3D" id="3.40.50.2300">
    <property type="match status" value="2"/>
</dbReference>
<organism evidence="3">
    <name type="scientific">marine sediment metagenome</name>
    <dbReference type="NCBI Taxonomy" id="412755"/>
    <lineage>
        <taxon>unclassified sequences</taxon>
        <taxon>metagenomes</taxon>
        <taxon>ecological metagenomes</taxon>
    </lineage>
</organism>
<protein>
    <recommendedName>
        <fullName evidence="2">Leucine-binding protein domain-containing protein</fullName>
    </recommendedName>
</protein>
<keyword evidence="1" id="KW-0732">Signal</keyword>
<dbReference type="PANTHER" id="PTHR30483">
    <property type="entry name" value="LEUCINE-SPECIFIC-BINDING PROTEIN"/>
    <property type="match status" value="1"/>
</dbReference>
<name>A0A0F9W9Q6_9ZZZZ</name>
<dbReference type="Pfam" id="PF13458">
    <property type="entry name" value="Peripla_BP_6"/>
    <property type="match status" value="1"/>
</dbReference>
<dbReference type="CDD" id="cd06336">
    <property type="entry name" value="PBP1_ABC_ligand_binding-like"/>
    <property type="match status" value="1"/>
</dbReference>
<evidence type="ECO:0000259" key="2">
    <source>
        <dbReference type="Pfam" id="PF13458"/>
    </source>
</evidence>
<dbReference type="EMBL" id="LAZR01000201">
    <property type="protein sequence ID" value="KKN82426.1"/>
    <property type="molecule type" value="Genomic_DNA"/>
</dbReference>
<dbReference type="InterPro" id="IPR028081">
    <property type="entry name" value="Leu-bd"/>
</dbReference>
<reference evidence="3" key="1">
    <citation type="journal article" date="2015" name="Nature">
        <title>Complex archaea that bridge the gap between prokaryotes and eukaryotes.</title>
        <authorList>
            <person name="Spang A."/>
            <person name="Saw J.H."/>
            <person name="Jorgensen S.L."/>
            <person name="Zaremba-Niedzwiedzka K."/>
            <person name="Martijn J."/>
            <person name="Lind A.E."/>
            <person name="van Eijk R."/>
            <person name="Schleper C."/>
            <person name="Guy L."/>
            <person name="Ettema T.J."/>
        </authorList>
    </citation>
    <scope>NUCLEOTIDE SEQUENCE</scope>
</reference>
<sequence>MTSSSFAHQLAVSSAFPRLSVGMNEPVRVGFLAPLTGPVQSWGLPGLNGCQIWADSLNRAGGLMISGRRYPVEIKQFDCGYDGDRATEGARQLVEDHGVDLLLMLGGDTLTPIIDYLSDRKILTSTLLPSDLSPDTPFLIAPSELHPIYNVTGVDWLARTRPELRTVALCSQKDALGLPSLATYRAAFGCAGMAVTKEIQYSADSTDVGSIVQPMLDAKPDVLCWCTSYTPMVHAMTEYAHAQNYDGQIISCTFDQYDRLLARTSAEFMEGVIFQFPDFDDPLLREKTFFFNQPHLFYEEYNRRFPQSWSAVSWEYAAILDIWHSAVEKCNSVQPVTVLAAMKQLGHVSHAFGPARWWGQDMFGIDNALVGDWPVVTIQDGKARIVEFGSIPDWLGQHGDVLKDEMSALGQLWHQRLTTGALQPSFNSELPAV</sequence>